<organism evidence="1">
    <name type="scientific">Gordonia amarae</name>
    <dbReference type="NCBI Taxonomy" id="36821"/>
    <lineage>
        <taxon>Bacteria</taxon>
        <taxon>Bacillati</taxon>
        <taxon>Actinomycetota</taxon>
        <taxon>Actinomycetes</taxon>
        <taxon>Mycobacteriales</taxon>
        <taxon>Gordoniaceae</taxon>
        <taxon>Gordonia</taxon>
    </lineage>
</organism>
<dbReference type="EMBL" id="CP045810">
    <property type="protein sequence ID" value="QHN41510.1"/>
    <property type="molecule type" value="Genomic_DNA"/>
</dbReference>
<proteinExistence type="predicted"/>
<sequence length="217" mass="22740">MLFSGPRGTADATDILGFLVGSFDQFADARVIVESRQPSEAEVFLATLDHFVGADEIDDRSVELVGHRDPSGGYGDDAETDIAGRRVNRGDRRVEGFLACLGHLVGPDHTGASEGADPGLQGSGCLFVEAQGFELLRHFVPGLGEFVGEILPHEFPGTRVGEGVGVGGVAAAHVVAASVDVCEKSLDLFGGAFEDGGSFVWGFQCAESAIRMELTQS</sequence>
<accession>A0A857L2W4</accession>
<gene>
    <name evidence="1" type="ORF">GII30_22200</name>
</gene>
<dbReference type="RefSeq" id="WP_040514471.1">
    <property type="nucleotide sequence ID" value="NZ_CP045804.1"/>
</dbReference>
<evidence type="ECO:0000313" key="1">
    <source>
        <dbReference type="EMBL" id="QHN41510.1"/>
    </source>
</evidence>
<name>A0A857L2W4_9ACTN</name>
<protein>
    <submittedName>
        <fullName evidence="1">Uncharacterized protein</fullName>
    </submittedName>
</protein>
<dbReference type="AlphaFoldDB" id="A0A857L2W4"/>
<reference evidence="1" key="1">
    <citation type="journal article" date="2021" name="Nat. Microbiol.">
        <title>Cocultivation of an ultrasmall environmental parasitic bacterium with lytic ability against bacteria associated with wastewater foams.</title>
        <authorList>
            <person name="Batinovic S."/>
            <person name="Rose J.J.A."/>
            <person name="Ratcliffe J."/>
            <person name="Seviour R.J."/>
            <person name="Petrovski S."/>
        </authorList>
    </citation>
    <scope>NUCLEOTIDE SEQUENCE</scope>
    <source>
        <strain evidence="1">CON44</strain>
    </source>
</reference>